<evidence type="ECO:0000313" key="2">
    <source>
        <dbReference type="EMBL" id="KAF7490359.1"/>
    </source>
</evidence>
<dbReference type="Proteomes" id="UP000070412">
    <property type="component" value="Unassembled WGS sequence"/>
</dbReference>
<evidence type="ECO:0000256" key="1">
    <source>
        <dbReference type="SAM" id="SignalP"/>
    </source>
</evidence>
<evidence type="ECO:0000313" key="3">
    <source>
        <dbReference type="EnsemblMetazoa" id="KAF7490359.1"/>
    </source>
</evidence>
<gene>
    <name evidence="2" type="ORF">SSS_7203</name>
</gene>
<evidence type="ECO:0000313" key="4">
    <source>
        <dbReference type="Proteomes" id="UP000070412"/>
    </source>
</evidence>
<organism evidence="2">
    <name type="scientific">Sarcoptes scabiei</name>
    <name type="common">Itch mite</name>
    <name type="synonym">Acarus scabiei</name>
    <dbReference type="NCBI Taxonomy" id="52283"/>
    <lineage>
        <taxon>Eukaryota</taxon>
        <taxon>Metazoa</taxon>
        <taxon>Ecdysozoa</taxon>
        <taxon>Arthropoda</taxon>
        <taxon>Chelicerata</taxon>
        <taxon>Arachnida</taxon>
        <taxon>Acari</taxon>
        <taxon>Acariformes</taxon>
        <taxon>Sarcoptiformes</taxon>
        <taxon>Astigmata</taxon>
        <taxon>Psoroptidia</taxon>
        <taxon>Sarcoptoidea</taxon>
        <taxon>Sarcoptidae</taxon>
        <taxon>Sarcoptinae</taxon>
        <taxon>Sarcoptes</taxon>
    </lineage>
</organism>
<sequence length="93" mass="11127">MYQLPISCLLFSMIVMCSGQPARQYGEYPIEGDTTMNNFGQKDWRENIFANIGWSQRHIYFPNMSDDDWQDLLKLDPRWKYFVAGKKNIYILY</sequence>
<reference evidence="4" key="1">
    <citation type="journal article" date="2020" name="PLoS Negl. Trop. Dis.">
        <title>High-quality nuclear genome for Sarcoptes scabiei-A critical resource for a neglected parasite.</title>
        <authorList>
            <person name="Korhonen P.K."/>
            <person name="Gasser R.B."/>
            <person name="Ma G."/>
            <person name="Wang T."/>
            <person name="Stroehlein A.J."/>
            <person name="Young N.D."/>
            <person name="Ang C.S."/>
            <person name="Fernando D.D."/>
            <person name="Lu H.C."/>
            <person name="Taylor S."/>
            <person name="Reynolds S.L."/>
            <person name="Mofiz E."/>
            <person name="Najaraj S.H."/>
            <person name="Gowda H."/>
            <person name="Madugundu A."/>
            <person name="Renuse S."/>
            <person name="Holt D."/>
            <person name="Pandey A."/>
            <person name="Papenfuss A.T."/>
            <person name="Fischer K."/>
        </authorList>
    </citation>
    <scope>NUCLEOTIDE SEQUENCE [LARGE SCALE GENOMIC DNA]</scope>
</reference>
<dbReference type="AlphaFoldDB" id="A0A834R3V0"/>
<dbReference type="EMBL" id="WVUK01000062">
    <property type="protein sequence ID" value="KAF7490359.1"/>
    <property type="molecule type" value="Genomic_DNA"/>
</dbReference>
<reference evidence="3" key="3">
    <citation type="submission" date="2022-06" db="UniProtKB">
        <authorList>
            <consortium name="EnsemblMetazoa"/>
        </authorList>
    </citation>
    <scope>IDENTIFICATION</scope>
</reference>
<feature type="chain" id="PRO_5038316064" evidence="1">
    <location>
        <begin position="20"/>
        <end position="93"/>
    </location>
</feature>
<feature type="signal peptide" evidence="1">
    <location>
        <begin position="1"/>
        <end position="19"/>
    </location>
</feature>
<keyword evidence="4" id="KW-1185">Reference proteome</keyword>
<protein>
    <submittedName>
        <fullName evidence="2 3">Uncharacterized protein</fullName>
    </submittedName>
</protein>
<reference evidence="2" key="2">
    <citation type="submission" date="2020-01" db="EMBL/GenBank/DDBJ databases">
        <authorList>
            <person name="Korhonen P.K.K."/>
            <person name="Guangxu M.G."/>
            <person name="Wang T.W."/>
            <person name="Stroehlein A.J.S."/>
            <person name="Young N.D."/>
            <person name="Ang C.-S.A."/>
            <person name="Fernando D.W.F."/>
            <person name="Lu H.L."/>
            <person name="Taylor S.T."/>
            <person name="Ehtesham M.E.M."/>
            <person name="Najaraj S.H.N."/>
            <person name="Harsha G.H.G."/>
            <person name="Madugundu A.M."/>
            <person name="Renuse S.R."/>
            <person name="Holt D.H."/>
            <person name="Pandey A.P."/>
            <person name="Papenfuss A.P."/>
            <person name="Gasser R.B.G."/>
            <person name="Fischer K.F."/>
        </authorList>
    </citation>
    <scope>NUCLEOTIDE SEQUENCE</scope>
    <source>
        <strain evidence="2">SSS_KF_BRIS2020</strain>
    </source>
</reference>
<proteinExistence type="predicted"/>
<keyword evidence="1" id="KW-0732">Signal</keyword>
<accession>A0A834R3V0</accession>
<name>A0A834R3V0_SARSC</name>
<dbReference type="EnsemblMetazoa" id="SSS_7203s_mrna">
    <property type="protein sequence ID" value="KAF7490359.1"/>
    <property type="gene ID" value="SSS_7203"/>
</dbReference>